<comment type="caution">
    <text evidence="3">The sequence shown here is derived from an EMBL/GenBank/DDBJ whole genome shotgun (WGS) entry which is preliminary data.</text>
</comment>
<feature type="compositionally biased region" description="Basic and acidic residues" evidence="1">
    <location>
        <begin position="107"/>
        <end position="116"/>
    </location>
</feature>
<proteinExistence type="predicted"/>
<feature type="compositionally biased region" description="Basic residues" evidence="1">
    <location>
        <begin position="39"/>
        <end position="51"/>
    </location>
</feature>
<feature type="region of interest" description="Disordered" evidence="1">
    <location>
        <begin position="1"/>
        <end position="51"/>
    </location>
</feature>
<accession>A0ABR1YB43</accession>
<keyword evidence="2" id="KW-1133">Transmembrane helix</keyword>
<reference evidence="3 4" key="1">
    <citation type="submission" date="2024-04" db="EMBL/GenBank/DDBJ databases">
        <title>Phyllosticta paracitricarpa is synonymous to the EU quarantine fungus P. citricarpa based on phylogenomic analyses.</title>
        <authorList>
            <consortium name="Lawrence Berkeley National Laboratory"/>
            <person name="Van Ingen-Buijs V.A."/>
            <person name="Van Westerhoven A.C."/>
            <person name="Haridas S."/>
            <person name="Skiadas P."/>
            <person name="Martin F."/>
            <person name="Groenewald J.Z."/>
            <person name="Crous P.W."/>
            <person name="Seidl M.F."/>
        </authorList>
    </citation>
    <scope>NUCLEOTIDE SEQUENCE [LARGE SCALE GENOMIC DNA]</scope>
    <source>
        <strain evidence="3 4">CBS 123374</strain>
    </source>
</reference>
<feature type="region of interest" description="Disordered" evidence="1">
    <location>
        <begin position="103"/>
        <end position="130"/>
    </location>
</feature>
<dbReference type="Proteomes" id="UP001492380">
    <property type="component" value="Unassembled WGS sequence"/>
</dbReference>
<evidence type="ECO:0000256" key="1">
    <source>
        <dbReference type="SAM" id="MobiDB-lite"/>
    </source>
</evidence>
<keyword evidence="2" id="KW-0472">Membrane</keyword>
<name>A0ABR1YB43_9PEZI</name>
<evidence type="ECO:0000256" key="2">
    <source>
        <dbReference type="SAM" id="Phobius"/>
    </source>
</evidence>
<evidence type="ECO:0000313" key="3">
    <source>
        <dbReference type="EMBL" id="KAK8223823.1"/>
    </source>
</evidence>
<keyword evidence="2" id="KW-0812">Transmembrane</keyword>
<sequence length="169" mass="18955">MGKERSAGSQTRSDMTPRPNPRCPHVRWPGVPHRTQSTNKKKRKKHISNATKKKGLVLDAVEITQQSPFSIFLFSQRPIFTHTGADGSASGCTSSLHHIRLPARAWSGRENKEPKPHPRNRPSPLSRLSESRQPANSPFMLFYFASFIFVVSVIANGIFCSSGHVIRRK</sequence>
<gene>
    <name evidence="3" type="ORF">HDK90DRAFT_105086</name>
</gene>
<organism evidence="3 4">
    <name type="scientific">Phyllosticta capitalensis</name>
    <dbReference type="NCBI Taxonomy" id="121624"/>
    <lineage>
        <taxon>Eukaryota</taxon>
        <taxon>Fungi</taxon>
        <taxon>Dikarya</taxon>
        <taxon>Ascomycota</taxon>
        <taxon>Pezizomycotina</taxon>
        <taxon>Dothideomycetes</taxon>
        <taxon>Dothideomycetes incertae sedis</taxon>
        <taxon>Botryosphaeriales</taxon>
        <taxon>Phyllostictaceae</taxon>
        <taxon>Phyllosticta</taxon>
    </lineage>
</organism>
<feature type="transmembrane region" description="Helical" evidence="2">
    <location>
        <begin position="139"/>
        <end position="159"/>
    </location>
</feature>
<dbReference type="EMBL" id="JBBWRZ010000013">
    <property type="protein sequence ID" value="KAK8223823.1"/>
    <property type="molecule type" value="Genomic_DNA"/>
</dbReference>
<evidence type="ECO:0000313" key="4">
    <source>
        <dbReference type="Proteomes" id="UP001492380"/>
    </source>
</evidence>
<keyword evidence="4" id="KW-1185">Reference proteome</keyword>
<evidence type="ECO:0008006" key="5">
    <source>
        <dbReference type="Google" id="ProtNLM"/>
    </source>
</evidence>
<protein>
    <recommendedName>
        <fullName evidence="5">Transmembrane protein</fullName>
    </recommendedName>
</protein>